<organism evidence="1 2">
    <name type="scientific">Pleodorina starrii</name>
    <dbReference type="NCBI Taxonomy" id="330485"/>
    <lineage>
        <taxon>Eukaryota</taxon>
        <taxon>Viridiplantae</taxon>
        <taxon>Chlorophyta</taxon>
        <taxon>core chlorophytes</taxon>
        <taxon>Chlorophyceae</taxon>
        <taxon>CS clade</taxon>
        <taxon>Chlamydomonadales</taxon>
        <taxon>Volvocaceae</taxon>
        <taxon>Pleodorina</taxon>
    </lineage>
</organism>
<evidence type="ECO:0000313" key="1">
    <source>
        <dbReference type="EMBL" id="GLC57892.1"/>
    </source>
</evidence>
<dbReference type="AlphaFoldDB" id="A0A9W6BU88"/>
<reference evidence="1 2" key="1">
    <citation type="journal article" date="2023" name="Commun. Biol.">
        <title>Reorganization of the ancestral sex-determining regions during the evolution of trioecy in Pleodorina starrii.</title>
        <authorList>
            <person name="Takahashi K."/>
            <person name="Suzuki S."/>
            <person name="Kawai-Toyooka H."/>
            <person name="Yamamoto K."/>
            <person name="Hamaji T."/>
            <person name="Ootsuki R."/>
            <person name="Yamaguchi H."/>
            <person name="Kawachi M."/>
            <person name="Higashiyama T."/>
            <person name="Nozaki H."/>
        </authorList>
    </citation>
    <scope>NUCLEOTIDE SEQUENCE [LARGE SCALE GENOMIC DNA]</scope>
    <source>
        <strain evidence="1 2">NIES-4479</strain>
    </source>
</reference>
<sequence length="178" mass="18184">MKNQSPKALLLGHRAEQGIRPGDFFLPDMGLLETHHVKVLALPAPNEGRQPRRHAVIQGAQQSVDVVGTGPQQRLRWRTASSVVGGAATATATAATLTAVGVGALVASAGNRGKAKPSRYMPSTAVSDRAGCSRFAAGAVPPAGALRATAGEGTGPVLPAAAVPAEARAPPAEYYQRP</sequence>
<evidence type="ECO:0000313" key="2">
    <source>
        <dbReference type="Proteomes" id="UP001165080"/>
    </source>
</evidence>
<keyword evidence="2" id="KW-1185">Reference proteome</keyword>
<name>A0A9W6BU88_9CHLO</name>
<accession>A0A9W6BU88</accession>
<proteinExistence type="predicted"/>
<dbReference type="EMBL" id="BRXU01000020">
    <property type="protein sequence ID" value="GLC57892.1"/>
    <property type="molecule type" value="Genomic_DNA"/>
</dbReference>
<dbReference type="Proteomes" id="UP001165080">
    <property type="component" value="Unassembled WGS sequence"/>
</dbReference>
<protein>
    <submittedName>
        <fullName evidence="1">Uncharacterized protein</fullName>
    </submittedName>
</protein>
<gene>
    <name evidence="1" type="primary">PLESTMB000621</name>
    <name evidence="1" type="ORF">PLESTB_001286100</name>
</gene>
<comment type="caution">
    <text evidence="1">The sequence shown here is derived from an EMBL/GenBank/DDBJ whole genome shotgun (WGS) entry which is preliminary data.</text>
</comment>